<dbReference type="RefSeq" id="XP_034242336.1">
    <property type="nucleotide sequence ID" value="XM_034386445.1"/>
</dbReference>
<sequence>MNAKLVVLFALASLTNSAELRKGRAGAHHTLLVPRVLYMEHCKDHEHALLMSNYSSLVDSRGVVYLNAVMEFQRTAKALTKMKVVLHKCRDAVSSNTCEYFATWPFTANICSMLTAKGMMWSGFTSAFHPTFKCPVAKGIYHLQNGTVDVSLGEAMSHINIAGNVWTAEVSLMDENKELFTCINTAVAISRVNVKD</sequence>
<feature type="chain" id="PRO_5028310369" evidence="2">
    <location>
        <begin position="18"/>
        <end position="196"/>
    </location>
</feature>
<dbReference type="Proteomes" id="UP000515158">
    <property type="component" value="Unplaced"/>
</dbReference>
<feature type="signal peptide" evidence="2">
    <location>
        <begin position="1"/>
        <end position="17"/>
    </location>
</feature>
<dbReference type="Gene3D" id="2.70.220.10">
    <property type="entry name" value="Ganglioside GM2 activator"/>
    <property type="match status" value="1"/>
</dbReference>
<accession>A0A6P8YYJ7</accession>
<evidence type="ECO:0000256" key="1">
    <source>
        <dbReference type="ARBA" id="ARBA00022729"/>
    </source>
</evidence>
<evidence type="ECO:0000256" key="2">
    <source>
        <dbReference type="SAM" id="SignalP"/>
    </source>
</evidence>
<protein>
    <submittedName>
        <fullName evidence="4">Uncharacterized protein LOC117645897</fullName>
    </submittedName>
</protein>
<dbReference type="AlphaFoldDB" id="A0A6P8YYJ7"/>
<dbReference type="OrthoDB" id="8183300at2759"/>
<keyword evidence="1 2" id="KW-0732">Signal</keyword>
<dbReference type="InParanoid" id="A0A6P8YYJ7"/>
<evidence type="ECO:0000313" key="3">
    <source>
        <dbReference type="Proteomes" id="UP000515158"/>
    </source>
</evidence>
<organism evidence="4">
    <name type="scientific">Thrips palmi</name>
    <name type="common">Melon thrips</name>
    <dbReference type="NCBI Taxonomy" id="161013"/>
    <lineage>
        <taxon>Eukaryota</taxon>
        <taxon>Metazoa</taxon>
        <taxon>Ecdysozoa</taxon>
        <taxon>Arthropoda</taxon>
        <taxon>Hexapoda</taxon>
        <taxon>Insecta</taxon>
        <taxon>Pterygota</taxon>
        <taxon>Neoptera</taxon>
        <taxon>Paraneoptera</taxon>
        <taxon>Thysanoptera</taxon>
        <taxon>Terebrantia</taxon>
        <taxon>Thripoidea</taxon>
        <taxon>Thripidae</taxon>
        <taxon>Thrips</taxon>
    </lineage>
</organism>
<reference evidence="4" key="1">
    <citation type="submission" date="2025-08" db="UniProtKB">
        <authorList>
            <consortium name="RefSeq"/>
        </authorList>
    </citation>
    <scope>IDENTIFICATION</scope>
    <source>
        <tissue evidence="4">Total insect</tissue>
    </source>
</reference>
<evidence type="ECO:0000313" key="4">
    <source>
        <dbReference type="RefSeq" id="XP_034242336.1"/>
    </source>
</evidence>
<gene>
    <name evidence="4" type="primary">LOC117645897</name>
</gene>
<keyword evidence="3" id="KW-1185">Reference proteome</keyword>
<proteinExistence type="predicted"/>
<dbReference type="InterPro" id="IPR036846">
    <property type="entry name" value="GM2-AP_sf"/>
</dbReference>
<dbReference type="GeneID" id="117645897"/>
<name>A0A6P8YYJ7_THRPL</name>
<dbReference type="KEGG" id="tpal:117645897"/>